<dbReference type="InterPro" id="IPR052469">
    <property type="entry name" value="MEIOB"/>
</dbReference>
<dbReference type="InterPro" id="IPR012340">
    <property type="entry name" value="NA-bd_OB-fold"/>
</dbReference>
<dbReference type="PANTHER" id="PTHR21166">
    <property type="entry name" value="CELL DIVISION CONTROL PROTEIN 24 OB DOMAIN-CONTAINING PROTEIN-RELATED"/>
    <property type="match status" value="1"/>
</dbReference>
<evidence type="ECO:0000313" key="5">
    <source>
        <dbReference type="EMBL" id="PAA77826.1"/>
    </source>
</evidence>
<protein>
    <recommendedName>
        <fullName evidence="4">MEIOB-like N-terminal domain-containing protein</fullName>
    </recommendedName>
</protein>
<keyword evidence="6" id="KW-1185">Reference proteome</keyword>
<dbReference type="SUPFAM" id="SSF50249">
    <property type="entry name" value="Nucleic acid-binding proteins"/>
    <property type="match status" value="2"/>
</dbReference>
<accession>A0A267FVR1</accession>
<feature type="domain" description="MEIOB-like N-terminal" evidence="4">
    <location>
        <begin position="15"/>
        <end position="130"/>
    </location>
</feature>
<dbReference type="GO" id="GO:0003697">
    <property type="term" value="F:single-stranded DNA binding"/>
    <property type="evidence" value="ECO:0007669"/>
    <property type="project" value="TreeGrafter"/>
</dbReference>
<sequence>MSDFLRLPVDCPHRSLDSLTPDATHFTVRGLIIAKDSPRLVNTRQGRQSSVLTITLRDSPSAYCQVSIWGDDGHVRTVSRDHARLGSVVDIVNASVRPPQNPAYRVSGGLPFSLSVSENRGSVVCCRLIDPSEVTAFERLRRQLLRPASEHVTLGQALRCATDQPQYASLLALIQRVHPPRQLTTREGRDTCRAQLILCDATCRSFPLTFWGPENCEAAAALRPGQVVSVVDCRVSSAGRFRSDAAEGTVDKRTVLIVDPLCSEAAALLSQAADLLETGGDLGAAAATANNEEIDEDVTDDVTEHAGHGAQRHLLHQQQVAPPLHAIHTVLTAFKLSSCPPPGVEYAIAFACLTELNIGSAESPPISLRCTVCAGRAAEPEAAAGGRQAGCQNAGCAGAAMPPTEVASVTLEAADHTGTFHMRAQGQVLLQLCGLGSLDQLRSASQAHLSRVRSRLLFTRLKFYVRVVRATHLQPRPCMQLLACQPVDTQELAQCLRLSAL</sequence>
<dbReference type="STRING" id="282301.A0A267FVR1"/>
<dbReference type="EMBL" id="NIVC01000721">
    <property type="protein sequence ID" value="PAA77826.1"/>
    <property type="molecule type" value="Genomic_DNA"/>
</dbReference>
<evidence type="ECO:0000256" key="2">
    <source>
        <dbReference type="ARBA" id="ARBA00023254"/>
    </source>
</evidence>
<dbReference type="Proteomes" id="UP000215902">
    <property type="component" value="Unassembled WGS sequence"/>
</dbReference>
<gene>
    <name evidence="5" type="ORF">BOX15_Mlig008265g1</name>
</gene>
<comment type="caution">
    <text evidence="5">The sequence shown here is derived from an EMBL/GenBank/DDBJ whole genome shotgun (WGS) entry which is preliminary data.</text>
</comment>
<evidence type="ECO:0000256" key="1">
    <source>
        <dbReference type="ARBA" id="ARBA00023125"/>
    </source>
</evidence>
<dbReference type="Gene3D" id="2.40.50.140">
    <property type="entry name" value="Nucleic acid-binding proteins"/>
    <property type="match status" value="2"/>
</dbReference>
<keyword evidence="2" id="KW-0469">Meiosis</keyword>
<dbReference type="OrthoDB" id="9937820at2759"/>
<proteinExistence type="inferred from homology"/>
<keyword evidence="1" id="KW-0238">DNA-binding</keyword>
<reference evidence="5 6" key="1">
    <citation type="submission" date="2017-06" db="EMBL/GenBank/DDBJ databases">
        <title>A platform for efficient transgenesis in Macrostomum lignano, a flatworm model organism for stem cell research.</title>
        <authorList>
            <person name="Berezikov E."/>
        </authorList>
    </citation>
    <scope>NUCLEOTIDE SEQUENCE [LARGE SCALE GENOMIC DNA]</scope>
    <source>
        <strain evidence="5">DV1</strain>
        <tissue evidence="5">Whole organism</tissue>
    </source>
</reference>
<name>A0A267FVR1_9PLAT</name>
<dbReference type="GO" id="GO:0008310">
    <property type="term" value="F:single-stranded DNA 3'-5' DNA exonuclease activity"/>
    <property type="evidence" value="ECO:0007669"/>
    <property type="project" value="TreeGrafter"/>
</dbReference>
<evidence type="ECO:0000313" key="6">
    <source>
        <dbReference type="Proteomes" id="UP000215902"/>
    </source>
</evidence>
<evidence type="ECO:0000259" key="4">
    <source>
        <dbReference type="Pfam" id="PF24903"/>
    </source>
</evidence>
<dbReference type="GO" id="GO:0000712">
    <property type="term" value="P:resolution of meiotic recombination intermediates"/>
    <property type="evidence" value="ECO:0007669"/>
    <property type="project" value="TreeGrafter"/>
</dbReference>
<dbReference type="PANTHER" id="PTHR21166:SF2">
    <property type="entry name" value="CELL DIVISION CONTROL PROTEIN 24 OB DOMAIN-CONTAINING PROTEIN-RELATED"/>
    <property type="match status" value="1"/>
</dbReference>
<organism evidence="5 6">
    <name type="scientific">Macrostomum lignano</name>
    <dbReference type="NCBI Taxonomy" id="282301"/>
    <lineage>
        <taxon>Eukaryota</taxon>
        <taxon>Metazoa</taxon>
        <taxon>Spiralia</taxon>
        <taxon>Lophotrochozoa</taxon>
        <taxon>Platyhelminthes</taxon>
        <taxon>Rhabditophora</taxon>
        <taxon>Macrostomorpha</taxon>
        <taxon>Macrostomida</taxon>
        <taxon>Macrostomidae</taxon>
        <taxon>Macrostomum</taxon>
    </lineage>
</organism>
<dbReference type="AlphaFoldDB" id="A0A267FVR1"/>
<comment type="similarity">
    <text evidence="3">Belongs to the MEIOB family.</text>
</comment>
<dbReference type="InterPro" id="IPR056880">
    <property type="entry name" value="OB_MEIOB_N"/>
</dbReference>
<evidence type="ECO:0000256" key="3">
    <source>
        <dbReference type="ARBA" id="ARBA00038329"/>
    </source>
</evidence>
<dbReference type="Pfam" id="PF24903">
    <property type="entry name" value="OB_MEIOB_N"/>
    <property type="match status" value="1"/>
</dbReference>